<organism evidence="2 3">
    <name type="scientific">Morus notabilis</name>
    <dbReference type="NCBI Taxonomy" id="981085"/>
    <lineage>
        <taxon>Eukaryota</taxon>
        <taxon>Viridiplantae</taxon>
        <taxon>Streptophyta</taxon>
        <taxon>Embryophyta</taxon>
        <taxon>Tracheophyta</taxon>
        <taxon>Spermatophyta</taxon>
        <taxon>Magnoliopsida</taxon>
        <taxon>eudicotyledons</taxon>
        <taxon>Gunneridae</taxon>
        <taxon>Pentapetalae</taxon>
        <taxon>rosids</taxon>
        <taxon>fabids</taxon>
        <taxon>Rosales</taxon>
        <taxon>Moraceae</taxon>
        <taxon>Moreae</taxon>
        <taxon>Morus</taxon>
    </lineage>
</organism>
<keyword evidence="3" id="KW-1185">Reference proteome</keyword>
<evidence type="ECO:0000313" key="2">
    <source>
        <dbReference type="EMBL" id="EXC04886.1"/>
    </source>
</evidence>
<gene>
    <name evidence="2" type="ORF">L484_007118</name>
</gene>
<dbReference type="AlphaFoldDB" id="W9S273"/>
<reference evidence="3" key="1">
    <citation type="submission" date="2013-01" db="EMBL/GenBank/DDBJ databases">
        <title>Draft Genome Sequence of a Mulberry Tree, Morus notabilis C.K. Schneid.</title>
        <authorList>
            <person name="He N."/>
            <person name="Zhao S."/>
        </authorList>
    </citation>
    <scope>NUCLEOTIDE SEQUENCE</scope>
</reference>
<feature type="region of interest" description="Disordered" evidence="1">
    <location>
        <begin position="1"/>
        <end position="39"/>
    </location>
</feature>
<feature type="compositionally biased region" description="Low complexity" evidence="1">
    <location>
        <begin position="28"/>
        <end position="39"/>
    </location>
</feature>
<proteinExistence type="predicted"/>
<evidence type="ECO:0000256" key="1">
    <source>
        <dbReference type="SAM" id="MobiDB-lite"/>
    </source>
</evidence>
<evidence type="ECO:0000313" key="3">
    <source>
        <dbReference type="Proteomes" id="UP000030645"/>
    </source>
</evidence>
<dbReference type="EMBL" id="KE345513">
    <property type="protein sequence ID" value="EXC04886.1"/>
    <property type="molecule type" value="Genomic_DNA"/>
</dbReference>
<dbReference type="Proteomes" id="UP000030645">
    <property type="component" value="Unassembled WGS sequence"/>
</dbReference>
<accession>W9S273</accession>
<protein>
    <submittedName>
        <fullName evidence="2">Uncharacterized protein</fullName>
    </submittedName>
</protein>
<sequence>MRTTDGDENLPLTHDDKKLVNPPPPMISSSSTDARSSSSLPIRNFQILTASFATGIVIVRYGVTSDDPHPPIKRGGS</sequence>
<name>W9S273_9ROSA</name>